<evidence type="ECO:0000313" key="5">
    <source>
        <dbReference type="RefSeq" id="XP_010773198.1"/>
    </source>
</evidence>
<feature type="region of interest" description="Disordered" evidence="1">
    <location>
        <begin position="113"/>
        <end position="150"/>
    </location>
</feature>
<reference evidence="5" key="1">
    <citation type="submission" date="2025-08" db="UniProtKB">
        <authorList>
            <consortium name="RefSeq"/>
        </authorList>
    </citation>
    <scope>IDENTIFICATION</scope>
    <source>
        <tissue evidence="5">Muscle</tissue>
    </source>
</reference>
<evidence type="ECO:0000256" key="2">
    <source>
        <dbReference type="SAM" id="SignalP"/>
    </source>
</evidence>
<dbReference type="GO" id="GO:0001518">
    <property type="term" value="C:voltage-gated sodium channel complex"/>
    <property type="evidence" value="ECO:0007669"/>
    <property type="project" value="InterPro"/>
</dbReference>
<feature type="chain" id="PRO_5026866307" evidence="2">
    <location>
        <begin position="20"/>
        <end position="150"/>
    </location>
</feature>
<keyword evidence="4" id="KW-1185">Reference proteome</keyword>
<evidence type="ECO:0000256" key="1">
    <source>
        <dbReference type="SAM" id="MobiDB-lite"/>
    </source>
</evidence>
<dbReference type="InterPro" id="IPR010526">
    <property type="entry name" value="Na_trans_assoc_dom"/>
</dbReference>
<gene>
    <name evidence="5" type="primary">LOC104948674</name>
</gene>
<feature type="signal peptide" evidence="2">
    <location>
        <begin position="1"/>
        <end position="19"/>
    </location>
</feature>
<dbReference type="Pfam" id="PF06512">
    <property type="entry name" value="Na_trans_assoc"/>
    <property type="match status" value="1"/>
</dbReference>
<accession>A0A6I9ND02</accession>
<name>A0A6I9ND02_9TELE</name>
<feature type="compositionally biased region" description="Acidic residues" evidence="1">
    <location>
        <begin position="114"/>
        <end position="150"/>
    </location>
</feature>
<evidence type="ECO:0000259" key="3">
    <source>
        <dbReference type="Pfam" id="PF06512"/>
    </source>
</evidence>
<dbReference type="GO" id="GO:0005248">
    <property type="term" value="F:voltage-gated sodium channel activity"/>
    <property type="evidence" value="ECO:0007669"/>
    <property type="project" value="InterPro"/>
</dbReference>
<sequence>VLNLFLALLLSSFSGDNLAAPEEEGENNLQISINRINRAMSWLKTWVLEQIWTLMGKKNHVSPDLSVRDEEEDQQTKDSLDLTFIISEPLGCNRGNLTSNYHSLPLLRVPIAEAESDLESRDNDDEEEDEEEDEEDDEEDDKEDGEEGSQ</sequence>
<feature type="domain" description="Sodium ion transport-associated" evidence="3">
    <location>
        <begin position="27"/>
        <end position="145"/>
    </location>
</feature>
<dbReference type="AlphaFoldDB" id="A0A6I9ND02"/>
<protein>
    <submittedName>
        <fullName evidence="5">Sodium channel protein type 4 subunit alpha B-like</fullName>
    </submittedName>
</protein>
<dbReference type="GeneID" id="104948674"/>
<dbReference type="RefSeq" id="XP_010773198.1">
    <property type="nucleotide sequence ID" value="XM_010774896.1"/>
</dbReference>
<dbReference type="KEGG" id="ncc:104948674"/>
<dbReference type="Proteomes" id="UP000504611">
    <property type="component" value="Unplaced"/>
</dbReference>
<evidence type="ECO:0000313" key="4">
    <source>
        <dbReference type="Proteomes" id="UP000504611"/>
    </source>
</evidence>
<feature type="non-terminal residue" evidence="5">
    <location>
        <position position="150"/>
    </location>
</feature>
<feature type="non-terminal residue" evidence="5">
    <location>
        <position position="1"/>
    </location>
</feature>
<organism evidence="4 5">
    <name type="scientific">Notothenia coriiceps</name>
    <name type="common">black rockcod</name>
    <dbReference type="NCBI Taxonomy" id="8208"/>
    <lineage>
        <taxon>Eukaryota</taxon>
        <taxon>Metazoa</taxon>
        <taxon>Chordata</taxon>
        <taxon>Craniata</taxon>
        <taxon>Vertebrata</taxon>
        <taxon>Euteleostomi</taxon>
        <taxon>Actinopterygii</taxon>
        <taxon>Neopterygii</taxon>
        <taxon>Teleostei</taxon>
        <taxon>Neoteleostei</taxon>
        <taxon>Acanthomorphata</taxon>
        <taxon>Eupercaria</taxon>
        <taxon>Perciformes</taxon>
        <taxon>Notothenioidei</taxon>
        <taxon>Nototheniidae</taxon>
        <taxon>Notothenia</taxon>
    </lineage>
</organism>
<keyword evidence="2" id="KW-0732">Signal</keyword>
<proteinExistence type="predicted"/>